<dbReference type="GO" id="GO:0016614">
    <property type="term" value="F:oxidoreductase activity, acting on CH-OH group of donors"/>
    <property type="evidence" value="ECO:0007669"/>
    <property type="project" value="InterPro"/>
</dbReference>
<dbReference type="Pfam" id="PF05199">
    <property type="entry name" value="GMC_oxred_C"/>
    <property type="match status" value="1"/>
</dbReference>
<feature type="binding site" evidence="3">
    <location>
        <begin position="44"/>
        <end position="45"/>
    </location>
    <ligand>
        <name>FAD</name>
        <dbReference type="ChEBI" id="CHEBI:57692"/>
    </ligand>
</feature>
<dbReference type="GO" id="GO:0050660">
    <property type="term" value="F:flavin adenine dinucleotide binding"/>
    <property type="evidence" value="ECO:0007669"/>
    <property type="project" value="InterPro"/>
</dbReference>
<dbReference type="InterPro" id="IPR000172">
    <property type="entry name" value="GMC_OxRdtase_N"/>
</dbReference>
<name>A0AA39Y4L8_9PEZI</name>
<dbReference type="Gene3D" id="3.50.50.60">
    <property type="entry name" value="FAD/NAD(P)-binding domain"/>
    <property type="match status" value="1"/>
</dbReference>
<dbReference type="EMBL" id="JAULSV010000005">
    <property type="protein sequence ID" value="KAK0644415.1"/>
    <property type="molecule type" value="Genomic_DNA"/>
</dbReference>
<feature type="active site" description="Proton acceptor" evidence="2">
    <location>
        <position position="617"/>
    </location>
</feature>
<dbReference type="InterPro" id="IPR007867">
    <property type="entry name" value="GMC_OxRtase_C"/>
</dbReference>
<feature type="signal peptide" evidence="4">
    <location>
        <begin position="1"/>
        <end position="17"/>
    </location>
</feature>
<keyword evidence="4" id="KW-0732">Signal</keyword>
<evidence type="ECO:0000256" key="2">
    <source>
        <dbReference type="PIRSR" id="PIRSR000137-1"/>
    </source>
</evidence>
<reference evidence="6" key="1">
    <citation type="submission" date="2023-06" db="EMBL/GenBank/DDBJ databases">
        <title>Genome-scale phylogeny and comparative genomics of the fungal order Sordariales.</title>
        <authorList>
            <consortium name="Lawrence Berkeley National Laboratory"/>
            <person name="Hensen N."/>
            <person name="Bonometti L."/>
            <person name="Westerberg I."/>
            <person name="Brannstrom I.O."/>
            <person name="Guillou S."/>
            <person name="Cros-Aarteil S."/>
            <person name="Calhoun S."/>
            <person name="Haridas S."/>
            <person name="Kuo A."/>
            <person name="Mondo S."/>
            <person name="Pangilinan J."/>
            <person name="Riley R."/>
            <person name="Labutti K."/>
            <person name="Andreopoulos B."/>
            <person name="Lipzen A."/>
            <person name="Chen C."/>
            <person name="Yanf M."/>
            <person name="Daum C."/>
            <person name="Ng V."/>
            <person name="Clum A."/>
            <person name="Steindorff A."/>
            <person name="Ohm R."/>
            <person name="Martin F."/>
            <person name="Silar P."/>
            <person name="Natvig D."/>
            <person name="Lalanne C."/>
            <person name="Gautier V."/>
            <person name="Ament-Velasquez S.L."/>
            <person name="Kruys A."/>
            <person name="Hutchinson M.I."/>
            <person name="Powell A.J."/>
            <person name="Barry K."/>
            <person name="Miller A.N."/>
            <person name="Grigoriev I.V."/>
            <person name="Debuchy R."/>
            <person name="Gladieux P."/>
            <person name="Thoren M.H."/>
            <person name="Johannesson H."/>
        </authorList>
    </citation>
    <scope>NUCLEOTIDE SEQUENCE</scope>
    <source>
        <strain evidence="6">SMH2532-1</strain>
    </source>
</reference>
<comment type="cofactor">
    <cofactor evidence="3">
        <name>FAD</name>
        <dbReference type="ChEBI" id="CHEBI:57692"/>
    </cofactor>
</comment>
<evidence type="ECO:0000256" key="3">
    <source>
        <dbReference type="PIRSR" id="PIRSR000137-2"/>
    </source>
</evidence>
<evidence type="ECO:0000313" key="7">
    <source>
        <dbReference type="Proteomes" id="UP001174936"/>
    </source>
</evidence>
<dbReference type="PANTHER" id="PTHR11552:SF115">
    <property type="entry name" value="DEHYDROGENASE XPTC-RELATED"/>
    <property type="match status" value="1"/>
</dbReference>
<comment type="caution">
    <text evidence="6">The sequence shown here is derived from an EMBL/GenBank/DDBJ whole genome shotgun (WGS) entry which is preliminary data.</text>
</comment>
<feature type="domain" description="Glucose-methanol-choline oxidoreductase N-terminal" evidence="5">
    <location>
        <begin position="311"/>
        <end position="325"/>
    </location>
</feature>
<accession>A0AA39Y4L8</accession>
<dbReference type="AlphaFoldDB" id="A0AA39Y4L8"/>
<dbReference type="InterPro" id="IPR036188">
    <property type="entry name" value="FAD/NAD-bd_sf"/>
</dbReference>
<dbReference type="PIRSF" id="PIRSF000137">
    <property type="entry name" value="Alcohol_oxidase"/>
    <property type="match status" value="1"/>
</dbReference>
<organism evidence="6 7">
    <name type="scientific">Cercophora newfieldiana</name>
    <dbReference type="NCBI Taxonomy" id="92897"/>
    <lineage>
        <taxon>Eukaryota</taxon>
        <taxon>Fungi</taxon>
        <taxon>Dikarya</taxon>
        <taxon>Ascomycota</taxon>
        <taxon>Pezizomycotina</taxon>
        <taxon>Sordariomycetes</taxon>
        <taxon>Sordariomycetidae</taxon>
        <taxon>Sordariales</taxon>
        <taxon>Lasiosphaeriaceae</taxon>
        <taxon>Cercophora</taxon>
    </lineage>
</organism>
<evidence type="ECO:0000313" key="6">
    <source>
        <dbReference type="EMBL" id="KAK0644415.1"/>
    </source>
</evidence>
<evidence type="ECO:0000259" key="5">
    <source>
        <dbReference type="PROSITE" id="PS00624"/>
    </source>
</evidence>
<dbReference type="SUPFAM" id="SSF54373">
    <property type="entry name" value="FAD-linked reductases, C-terminal domain"/>
    <property type="match status" value="1"/>
</dbReference>
<keyword evidence="7" id="KW-1185">Reference proteome</keyword>
<keyword evidence="3" id="KW-0285">Flavoprotein</keyword>
<dbReference type="PANTHER" id="PTHR11552">
    <property type="entry name" value="GLUCOSE-METHANOL-CHOLINE GMC OXIDOREDUCTASE"/>
    <property type="match status" value="1"/>
</dbReference>
<sequence>MSLLKIGFVSLAALVGATEQLGSIKRQTTQLRSSYDFVIVGAGTSGLTIADRLSQALPSKTVLVVEYGKVENCPGPFDPPTNWLEPADSASRWVFNSLPSTEMKNKTAFVTVGQVVGGSSCINGMFFDRGSRFDYDAWTDAGGPELAGSDVKWDWKGLFPYFKKSVKFTKPSPSVAQKYGYTWDESAYGGSTDINSSYPLFQWADQPVLRDGWEEMGIKPVKECAGGDKEGICWVPASQNPVTGRRSHAGLGHYANVLPRSNYDLLVNHQAIRVVYPKGPQSGAPILEVLSRGDGTKFNITAKAEVIISAGALHTPAILQRSGIGPAAFLRDAGIPLVLDLPGVGSNLQDHSGPPVNFNYTNPPDFFPSPAAMLNATFKADAIAGFNETPARGPYTLSLGNSAIYVSLPHMNPQYATIIAKIRNAVSSGAAASYLPTEYRSLPAMVSGYNAQLLTLADLLSNPQAPNLESPWATSHISPATTVWSFLLHPLSRGTVRLNLTSPLSQPLLDYRMGSNPIDFDLHTTGLRFLRRLLDTPTMKKYGATEVSPGAAIAGDDAALVEYVKDQIILSFQHPCCTAPMLPKGRGGVVGADLKVHGARGLRVADMSVAPLLVGSHTSATAYAIGEKAADIIVKEWKKPGH</sequence>
<protein>
    <submittedName>
        <fullName evidence="6">GMC oxidoreductase-like protein</fullName>
    </submittedName>
</protein>
<dbReference type="PROSITE" id="PS00624">
    <property type="entry name" value="GMC_OXRED_2"/>
    <property type="match status" value="1"/>
</dbReference>
<proteinExistence type="inferred from homology"/>
<dbReference type="Pfam" id="PF00732">
    <property type="entry name" value="GMC_oxred_N"/>
    <property type="match status" value="1"/>
</dbReference>
<evidence type="ECO:0000256" key="1">
    <source>
        <dbReference type="ARBA" id="ARBA00010790"/>
    </source>
</evidence>
<feature type="chain" id="PRO_5041257768" evidence="4">
    <location>
        <begin position="18"/>
        <end position="642"/>
    </location>
</feature>
<dbReference type="SUPFAM" id="SSF51905">
    <property type="entry name" value="FAD/NAD(P)-binding domain"/>
    <property type="match status" value="1"/>
</dbReference>
<evidence type="ECO:0000256" key="4">
    <source>
        <dbReference type="SAM" id="SignalP"/>
    </source>
</evidence>
<dbReference type="Proteomes" id="UP001174936">
    <property type="component" value="Unassembled WGS sequence"/>
</dbReference>
<dbReference type="InterPro" id="IPR012132">
    <property type="entry name" value="GMC_OxRdtase"/>
</dbReference>
<feature type="binding site" evidence="3">
    <location>
        <position position="115"/>
    </location>
    <ligand>
        <name>FAD</name>
        <dbReference type="ChEBI" id="CHEBI:57692"/>
    </ligand>
</feature>
<dbReference type="Gene3D" id="3.30.560.10">
    <property type="entry name" value="Glucose Oxidase, domain 3"/>
    <property type="match status" value="1"/>
</dbReference>
<keyword evidence="3" id="KW-0274">FAD</keyword>
<gene>
    <name evidence="6" type="ORF">B0T16DRAFT_513919</name>
</gene>
<feature type="active site" description="Proton donor" evidence="2">
    <location>
        <position position="574"/>
    </location>
</feature>
<comment type="similarity">
    <text evidence="1">Belongs to the GMC oxidoreductase family.</text>
</comment>
<dbReference type="GO" id="GO:0044550">
    <property type="term" value="P:secondary metabolite biosynthetic process"/>
    <property type="evidence" value="ECO:0007669"/>
    <property type="project" value="TreeGrafter"/>
</dbReference>